<keyword evidence="2" id="KW-1185">Reference proteome</keyword>
<proteinExistence type="predicted"/>
<dbReference type="AlphaFoldDB" id="W7YF44"/>
<protein>
    <recommendedName>
        <fullName evidence="3">Beta-lactamase</fullName>
    </recommendedName>
</protein>
<dbReference type="EMBL" id="BAVZ01000001">
    <property type="protein sequence ID" value="GAF06108.1"/>
    <property type="molecule type" value="Genomic_DNA"/>
</dbReference>
<accession>W7YF44</accession>
<gene>
    <name evidence="1" type="ORF">JCM16418_52</name>
</gene>
<sequence length="57" mass="6208">MINDFSALHDYVSTIQSSISATAAAVYILKDGQCINEWYAGFHGNNENSRLVDAVSV</sequence>
<dbReference type="Proteomes" id="UP000019364">
    <property type="component" value="Unassembled WGS sequence"/>
</dbReference>
<evidence type="ECO:0000313" key="1">
    <source>
        <dbReference type="EMBL" id="GAF06108.1"/>
    </source>
</evidence>
<reference evidence="1 2" key="1">
    <citation type="journal article" date="2014" name="Genome Announc.">
        <title>Draft Genome Sequence of Paenibacillus pini JCM 16418T, Isolated from the Rhizosphere of Pine Tree.</title>
        <authorList>
            <person name="Yuki M."/>
            <person name="Oshima K."/>
            <person name="Suda W."/>
            <person name="Oshida Y."/>
            <person name="Kitamura K."/>
            <person name="Iida Y."/>
            <person name="Hattori M."/>
            <person name="Ohkuma M."/>
        </authorList>
    </citation>
    <scope>NUCLEOTIDE SEQUENCE [LARGE SCALE GENOMIC DNA]</scope>
    <source>
        <strain evidence="1 2">JCM 16418</strain>
    </source>
</reference>
<name>W7YF44_9BACL</name>
<evidence type="ECO:0000313" key="2">
    <source>
        <dbReference type="Proteomes" id="UP000019364"/>
    </source>
</evidence>
<evidence type="ECO:0008006" key="3">
    <source>
        <dbReference type="Google" id="ProtNLM"/>
    </source>
</evidence>
<comment type="caution">
    <text evidence="1">The sequence shown here is derived from an EMBL/GenBank/DDBJ whole genome shotgun (WGS) entry which is preliminary data.</text>
</comment>
<dbReference type="STRING" id="1236976.JCM16418_52"/>
<organism evidence="1 2">
    <name type="scientific">Paenibacillus pini JCM 16418</name>
    <dbReference type="NCBI Taxonomy" id="1236976"/>
    <lineage>
        <taxon>Bacteria</taxon>
        <taxon>Bacillati</taxon>
        <taxon>Bacillota</taxon>
        <taxon>Bacilli</taxon>
        <taxon>Bacillales</taxon>
        <taxon>Paenibacillaceae</taxon>
        <taxon>Paenibacillus</taxon>
    </lineage>
</organism>